<name>A0ABS7I1M1_9MICO</name>
<evidence type="ECO:0000256" key="1">
    <source>
        <dbReference type="SAM" id="Phobius"/>
    </source>
</evidence>
<protein>
    <submittedName>
        <fullName evidence="2">Uncharacterized protein</fullName>
    </submittedName>
</protein>
<dbReference type="InterPro" id="IPR036197">
    <property type="entry name" value="NarG-like_sf"/>
</dbReference>
<keyword evidence="1" id="KW-0472">Membrane</keyword>
<comment type="caution">
    <text evidence="2">The sequence shown here is derived from an EMBL/GenBank/DDBJ whole genome shotgun (WGS) entry which is preliminary data.</text>
</comment>
<reference evidence="2 3" key="1">
    <citation type="journal article" date="2021" name="MBio">
        <title>Poor Competitiveness of Bradyrhizobium in Pigeon Pea Root Colonization in Indian Soils.</title>
        <authorList>
            <person name="Chalasani D."/>
            <person name="Basu A."/>
            <person name="Pullabhotla S.V.S.R.N."/>
            <person name="Jorrin B."/>
            <person name="Neal A.L."/>
            <person name="Poole P.S."/>
            <person name="Podile A.R."/>
            <person name="Tkacz A."/>
        </authorList>
    </citation>
    <scope>NUCLEOTIDE SEQUENCE [LARGE SCALE GENOMIC DNA]</scope>
    <source>
        <strain evidence="2 3">HU12</strain>
    </source>
</reference>
<keyword evidence="1" id="KW-1133">Transmembrane helix</keyword>
<gene>
    <name evidence="2" type="ORF">JNB61_17415</name>
</gene>
<evidence type="ECO:0000313" key="3">
    <source>
        <dbReference type="Proteomes" id="UP000777440"/>
    </source>
</evidence>
<keyword evidence="3" id="KW-1185">Reference proteome</keyword>
<proteinExistence type="predicted"/>
<feature type="transmembrane region" description="Helical" evidence="1">
    <location>
        <begin position="12"/>
        <end position="37"/>
    </location>
</feature>
<keyword evidence="1" id="KW-0812">Transmembrane</keyword>
<organism evidence="2 3">
    <name type="scientific">Microbacterium ureisolvens</name>
    <dbReference type="NCBI Taxonomy" id="2781186"/>
    <lineage>
        <taxon>Bacteria</taxon>
        <taxon>Bacillati</taxon>
        <taxon>Actinomycetota</taxon>
        <taxon>Actinomycetes</taxon>
        <taxon>Micrococcales</taxon>
        <taxon>Microbacteriaceae</taxon>
        <taxon>Microbacterium</taxon>
    </lineage>
</organism>
<dbReference type="Proteomes" id="UP000777440">
    <property type="component" value="Unassembled WGS sequence"/>
</dbReference>
<accession>A0ABS7I1M1</accession>
<feature type="transmembrane region" description="Helical" evidence="1">
    <location>
        <begin position="43"/>
        <end position="64"/>
    </location>
</feature>
<dbReference type="SUPFAM" id="SSF103501">
    <property type="entry name" value="Respiratory nitrate reductase 1 gamma chain"/>
    <property type="match status" value="1"/>
</dbReference>
<sequence length="136" mass="15140">MTPTPNTSPVRIRWGWFVTCIVLGLAAITIGVFAIPAAGRWDYFAGVLANIGTTLLLVGVVLLLERRIIDTAVRVVRTASQQTNEAIRTQIRDLEDRLATEWQSATAANVAEKKARTTRLTEEFTTRIVDETKRDE</sequence>
<dbReference type="RefSeq" id="WP_220340462.1">
    <property type="nucleotide sequence ID" value="NZ_JAEUAX010000013.1"/>
</dbReference>
<dbReference type="EMBL" id="JAEUAX010000013">
    <property type="protein sequence ID" value="MBW9111551.1"/>
    <property type="molecule type" value="Genomic_DNA"/>
</dbReference>
<evidence type="ECO:0000313" key="2">
    <source>
        <dbReference type="EMBL" id="MBW9111551.1"/>
    </source>
</evidence>